<sequence>MDEKLLDLLDMALAERFQLSYASMRQEEPQAEKLVTLLIELSEKIQNSSTIGQENKKMIDEYLATSAEMEDKLQRYLYIQGAKDCVAILRELGVIK</sequence>
<gene>
    <name evidence="1" type="ORF">SDC9_100687</name>
</gene>
<dbReference type="AlphaFoldDB" id="A0A645ALJ5"/>
<reference evidence="1" key="1">
    <citation type="submission" date="2019-08" db="EMBL/GenBank/DDBJ databases">
        <authorList>
            <person name="Kucharzyk K."/>
            <person name="Murdoch R.W."/>
            <person name="Higgins S."/>
            <person name="Loffler F."/>
        </authorList>
    </citation>
    <scope>NUCLEOTIDE SEQUENCE</scope>
</reference>
<dbReference type="EMBL" id="VSSQ01014560">
    <property type="protein sequence ID" value="MPM53917.1"/>
    <property type="molecule type" value="Genomic_DNA"/>
</dbReference>
<accession>A0A645ALJ5</accession>
<evidence type="ECO:0000313" key="1">
    <source>
        <dbReference type="EMBL" id="MPM53917.1"/>
    </source>
</evidence>
<organism evidence="1">
    <name type="scientific">bioreactor metagenome</name>
    <dbReference type="NCBI Taxonomy" id="1076179"/>
    <lineage>
        <taxon>unclassified sequences</taxon>
        <taxon>metagenomes</taxon>
        <taxon>ecological metagenomes</taxon>
    </lineage>
</organism>
<comment type="caution">
    <text evidence="1">The sequence shown here is derived from an EMBL/GenBank/DDBJ whole genome shotgun (WGS) entry which is preliminary data.</text>
</comment>
<name>A0A645ALJ5_9ZZZZ</name>
<protein>
    <submittedName>
        <fullName evidence="1">Uncharacterized protein</fullName>
    </submittedName>
</protein>
<proteinExistence type="predicted"/>